<dbReference type="SUPFAM" id="SSF53474">
    <property type="entry name" value="alpha/beta-Hydrolases"/>
    <property type="match status" value="1"/>
</dbReference>
<protein>
    <submittedName>
        <fullName evidence="2">WXG100 family type VII secretion target</fullName>
    </submittedName>
</protein>
<evidence type="ECO:0000313" key="3">
    <source>
        <dbReference type="Proteomes" id="UP001193081"/>
    </source>
</evidence>
<sequence length="412" mass="45071">MPGIIRADTDQLRAVANQMRTTAEQISTGTGSMQQSMEMLDMVWSGKARDRGMEAWTRIVARYNPEVNTLLHLAKELEALAQRMDEAAAVFGDSGSGIGGGEKVSRDEKVSTAQELPTDAPKNMFDMYKKIRGEPEIKIFRIGDNEFVITLEGTQSDGTLGGAGIFGGAGWGNAIAAQQGKDTAYSHLLEKALRSLPDGADVHLFGYSQGGIVAQNLAYKQDFLSHHDINLKSISTFGTPEPIYGEVEGITYKHFDSSDDLIGKIGKPISKTPESELTVIISAIDKTVTNNAHGSYGNKESDIAKKMQDVDEQKTGQLPFKIEQWERYDNNEFDTNSLTLNDLGNIASRGLQEGMQNAKESFDNTLEAANEQLQKIEEAANEQLQRGKQTLETAFSNLDPRNLAFLPGRKAG</sequence>
<dbReference type="Pfam" id="PF06013">
    <property type="entry name" value="WXG100"/>
    <property type="match status" value="1"/>
</dbReference>
<proteinExistence type="predicted"/>
<dbReference type="Gene3D" id="1.10.287.1060">
    <property type="entry name" value="ESAT-6-like"/>
    <property type="match status" value="1"/>
</dbReference>
<gene>
    <name evidence="2" type="ORF">EYB53_016395</name>
</gene>
<dbReference type="InterPro" id="IPR036689">
    <property type="entry name" value="ESAT-6-like_sf"/>
</dbReference>
<dbReference type="InterPro" id="IPR029058">
    <property type="entry name" value="AB_hydrolase_fold"/>
</dbReference>
<dbReference type="RefSeq" id="WP_135479500.1">
    <property type="nucleotide sequence ID" value="NZ_SIJK02000031.1"/>
</dbReference>
<dbReference type="SUPFAM" id="SSF140453">
    <property type="entry name" value="EsxAB dimer-like"/>
    <property type="match status" value="1"/>
</dbReference>
<evidence type="ECO:0000256" key="1">
    <source>
        <dbReference type="SAM" id="Coils"/>
    </source>
</evidence>
<accession>A0ABS4DD99</accession>
<comment type="caution">
    <text evidence="2">The sequence shown here is derived from an EMBL/GenBank/DDBJ whole genome shotgun (WGS) entry which is preliminary data.</text>
</comment>
<evidence type="ECO:0000313" key="2">
    <source>
        <dbReference type="EMBL" id="MBP1467294.1"/>
    </source>
</evidence>
<keyword evidence="1" id="KW-0175">Coiled coil</keyword>
<name>A0ABS4DD99_9CHLR</name>
<dbReference type="Proteomes" id="UP001193081">
    <property type="component" value="Unassembled WGS sequence"/>
</dbReference>
<reference evidence="2 3" key="1">
    <citation type="submission" date="2021-03" db="EMBL/GenBank/DDBJ databases">
        <authorList>
            <person name="Grouzdev D.S."/>
        </authorList>
    </citation>
    <scope>NUCLEOTIDE SEQUENCE [LARGE SCALE GENOMIC DNA]</scope>
    <source>
        <strain evidence="2 3">M50-1</strain>
    </source>
</reference>
<dbReference type="InterPro" id="IPR010310">
    <property type="entry name" value="T7SS_ESAT-6-like"/>
</dbReference>
<feature type="coiled-coil region" evidence="1">
    <location>
        <begin position="352"/>
        <end position="390"/>
    </location>
</feature>
<keyword evidence="3" id="KW-1185">Reference proteome</keyword>
<dbReference type="EMBL" id="SIJK02000031">
    <property type="protein sequence ID" value="MBP1467294.1"/>
    <property type="molecule type" value="Genomic_DNA"/>
</dbReference>
<organism evidence="2 3">
    <name type="scientific">Candidatus Chloroploca mongolica</name>
    <dbReference type="NCBI Taxonomy" id="2528176"/>
    <lineage>
        <taxon>Bacteria</taxon>
        <taxon>Bacillati</taxon>
        <taxon>Chloroflexota</taxon>
        <taxon>Chloroflexia</taxon>
        <taxon>Chloroflexales</taxon>
        <taxon>Chloroflexineae</taxon>
        <taxon>Oscillochloridaceae</taxon>
        <taxon>Candidatus Chloroploca</taxon>
    </lineage>
</organism>